<evidence type="ECO:0000313" key="2">
    <source>
        <dbReference type="EMBL" id="KAJ7024846.1"/>
    </source>
</evidence>
<feature type="compositionally biased region" description="Acidic residues" evidence="1">
    <location>
        <begin position="176"/>
        <end position="185"/>
    </location>
</feature>
<organism evidence="2 3">
    <name type="scientific">Mycena alexandri</name>
    <dbReference type="NCBI Taxonomy" id="1745969"/>
    <lineage>
        <taxon>Eukaryota</taxon>
        <taxon>Fungi</taxon>
        <taxon>Dikarya</taxon>
        <taxon>Basidiomycota</taxon>
        <taxon>Agaricomycotina</taxon>
        <taxon>Agaricomycetes</taxon>
        <taxon>Agaricomycetidae</taxon>
        <taxon>Agaricales</taxon>
        <taxon>Marasmiineae</taxon>
        <taxon>Mycenaceae</taxon>
        <taxon>Mycena</taxon>
    </lineage>
</organism>
<dbReference type="Proteomes" id="UP001218188">
    <property type="component" value="Unassembled WGS sequence"/>
</dbReference>
<feature type="region of interest" description="Disordered" evidence="1">
    <location>
        <begin position="1"/>
        <end position="22"/>
    </location>
</feature>
<feature type="region of interest" description="Disordered" evidence="1">
    <location>
        <begin position="176"/>
        <end position="195"/>
    </location>
</feature>
<protein>
    <submittedName>
        <fullName evidence="2">Uncharacterized protein</fullName>
    </submittedName>
</protein>
<evidence type="ECO:0000313" key="3">
    <source>
        <dbReference type="Proteomes" id="UP001218188"/>
    </source>
</evidence>
<gene>
    <name evidence="2" type="ORF">C8F04DRAFT_1301439</name>
</gene>
<dbReference type="EMBL" id="JARJCM010000163">
    <property type="protein sequence ID" value="KAJ7024846.1"/>
    <property type="molecule type" value="Genomic_DNA"/>
</dbReference>
<reference evidence="2" key="1">
    <citation type="submission" date="2023-03" db="EMBL/GenBank/DDBJ databases">
        <title>Massive genome expansion in bonnet fungi (Mycena s.s.) driven by repeated elements and novel gene families across ecological guilds.</title>
        <authorList>
            <consortium name="Lawrence Berkeley National Laboratory"/>
            <person name="Harder C.B."/>
            <person name="Miyauchi S."/>
            <person name="Viragh M."/>
            <person name="Kuo A."/>
            <person name="Thoen E."/>
            <person name="Andreopoulos B."/>
            <person name="Lu D."/>
            <person name="Skrede I."/>
            <person name="Drula E."/>
            <person name="Henrissat B."/>
            <person name="Morin E."/>
            <person name="Kohler A."/>
            <person name="Barry K."/>
            <person name="LaButti K."/>
            <person name="Morin E."/>
            <person name="Salamov A."/>
            <person name="Lipzen A."/>
            <person name="Mereny Z."/>
            <person name="Hegedus B."/>
            <person name="Baldrian P."/>
            <person name="Stursova M."/>
            <person name="Weitz H."/>
            <person name="Taylor A."/>
            <person name="Grigoriev I.V."/>
            <person name="Nagy L.G."/>
            <person name="Martin F."/>
            <person name="Kauserud H."/>
        </authorList>
    </citation>
    <scope>NUCLEOTIDE SEQUENCE</scope>
    <source>
        <strain evidence="2">CBHHK200</strain>
    </source>
</reference>
<dbReference type="AlphaFoldDB" id="A0AAD6WVH2"/>
<name>A0AAD6WVH2_9AGAR</name>
<sequence length="404" mass="44667">MSDAADDDMAVGDSQYTGNHDDNPGTLVTISVMVLRQMSFIPLTYSPESQYNNGKGVRFHVSLVPLAPPLKKGEKRRKNKKIETINRTIYVHEEESLADVLEAAIKAIDYDGKLLFKVVAKDLRASNFTVKWSITCTDFKNMQLTTTDHFDEMLSEAVLKATPAVKLDFVEFELEEDKNDSDDEPSTSKKRKLTDEEELMAEMISQLKAAYNCSDKRCTSPTCYLGNANGDHVRLTPIHLNTWASAKLAGIEGVDLEHPPADKMFQPVEGADDVDDIALLARRRTQANQANKSTTPSMTINNDFAGLAQLFRPDHAATALAPAHQPVPTPRIPSPVKPVQMSFAAFCLAANLPIDISAKLEILEIAGPHLLEFIENSVLHQYLSVGNRAALRYAESQWKKGLIG</sequence>
<feature type="compositionally biased region" description="Acidic residues" evidence="1">
    <location>
        <begin position="1"/>
        <end position="10"/>
    </location>
</feature>
<keyword evidence="3" id="KW-1185">Reference proteome</keyword>
<evidence type="ECO:0000256" key="1">
    <source>
        <dbReference type="SAM" id="MobiDB-lite"/>
    </source>
</evidence>
<accession>A0AAD6WVH2</accession>
<comment type="caution">
    <text evidence="2">The sequence shown here is derived from an EMBL/GenBank/DDBJ whole genome shotgun (WGS) entry which is preliminary data.</text>
</comment>
<proteinExistence type="predicted"/>